<dbReference type="Proteomes" id="UP000233748">
    <property type="component" value="Unassembled WGS sequence"/>
</dbReference>
<comment type="caution">
    <text evidence="2">The sequence shown here is derived from an EMBL/GenBank/DDBJ whole genome shotgun (WGS) entry which is preliminary data.</text>
</comment>
<evidence type="ECO:0000313" key="5">
    <source>
        <dbReference type="Proteomes" id="UP000233748"/>
    </source>
</evidence>
<evidence type="ECO:0000259" key="1">
    <source>
        <dbReference type="Pfam" id="PF07866"/>
    </source>
</evidence>
<name>A0A2N3RPX8_9XANT</name>
<feature type="domain" description="DUF1653" evidence="1">
    <location>
        <begin position="13"/>
        <end position="73"/>
    </location>
</feature>
<reference evidence="4 5" key="1">
    <citation type="submission" date="2017-11" db="EMBL/GenBank/DDBJ databases">
        <title>Xanthomonas prunicola sp. nov., a novel pathogen that affects nectarine (Prunus persica var. nectarine) trees.</title>
        <authorList>
            <person name="Lopez M."/>
            <person name="Lopez-Soriano P."/>
            <person name="Garita-Cambronero J."/>
            <person name="Beltran C."/>
            <person name="Taghouti G."/>
            <person name="Portier P."/>
            <person name="Cubero J."/>
            <person name="Fischer-Le Saux M."/>
            <person name="Marco-Noales E."/>
        </authorList>
    </citation>
    <scope>NUCLEOTIDE SEQUENCE [LARGE SCALE GENOMIC DNA]</scope>
    <source>
        <strain evidence="2 4">CFBP8353</strain>
        <strain evidence="3 5">CFBP8354</strain>
    </source>
</reference>
<dbReference type="Gene3D" id="2.30.30.320">
    <property type="entry name" value="DUF1653-like domain"/>
    <property type="match status" value="1"/>
</dbReference>
<dbReference type="InterPro" id="IPR037135">
    <property type="entry name" value="DUF1653-like_dom_sf"/>
</dbReference>
<accession>A0A2N3RPX8</accession>
<gene>
    <name evidence="2" type="ORF">XpruCFBP8353_05630</name>
    <name evidence="3" type="ORF">XpruCFBP8354_05630</name>
</gene>
<proteinExistence type="predicted"/>
<dbReference type="AlphaFoldDB" id="A0A2N3RPX8"/>
<dbReference type="InterPro" id="IPR023387">
    <property type="entry name" value="DUF1653-like_dom"/>
</dbReference>
<dbReference type="EMBL" id="PHKW01000001">
    <property type="protein sequence ID" value="PKV18803.1"/>
    <property type="molecule type" value="Genomic_DNA"/>
</dbReference>
<organism evidence="2 4">
    <name type="scientific">Xanthomonas prunicola</name>
    <dbReference type="NCBI Taxonomy" id="2053930"/>
    <lineage>
        <taxon>Bacteria</taxon>
        <taxon>Pseudomonadati</taxon>
        <taxon>Pseudomonadota</taxon>
        <taxon>Gammaproteobacteria</taxon>
        <taxon>Lysobacterales</taxon>
        <taxon>Lysobacteraceae</taxon>
        <taxon>Xanthomonas</taxon>
    </lineage>
</organism>
<dbReference type="OrthoDB" id="371169at2"/>
<keyword evidence="5" id="KW-1185">Reference proteome</keyword>
<dbReference type="RefSeq" id="WP_101362274.1">
    <property type="nucleotide sequence ID" value="NZ_PHKV01000001.1"/>
</dbReference>
<evidence type="ECO:0000313" key="2">
    <source>
        <dbReference type="EMBL" id="PKV14521.1"/>
    </source>
</evidence>
<dbReference type="Pfam" id="PF07866">
    <property type="entry name" value="DUF1653"/>
    <property type="match status" value="1"/>
</dbReference>
<sequence length="76" mass="8707">MDTLPPLPVIALGHYRHFKGGRYEVLGVVRSSETLEPLVLYRPLDSDIGLWVRPYAMFVEHVEADGVSRPRFERAQ</sequence>
<dbReference type="Proteomes" id="UP000233720">
    <property type="component" value="Unassembled WGS sequence"/>
</dbReference>
<dbReference type="EMBL" id="PHKV01000001">
    <property type="protein sequence ID" value="PKV14521.1"/>
    <property type="molecule type" value="Genomic_DNA"/>
</dbReference>
<evidence type="ECO:0000313" key="3">
    <source>
        <dbReference type="EMBL" id="PKV18803.1"/>
    </source>
</evidence>
<protein>
    <submittedName>
        <fullName evidence="2">DUF1653 domain-containing protein</fullName>
    </submittedName>
</protein>
<evidence type="ECO:0000313" key="4">
    <source>
        <dbReference type="Proteomes" id="UP000233720"/>
    </source>
</evidence>